<reference evidence="10 11" key="1">
    <citation type="submission" date="2017-12" db="EMBL/GenBank/DDBJ databases">
        <title>Comparative genomics yields insights into virulence evolution of Verticillium dahliae.</title>
        <authorList>
            <person name="Fan R."/>
            <person name="Armitage A.D."/>
            <person name="Cascant-Lopez E."/>
            <person name="Sobczyk M."/>
            <person name="Cockerton H.M."/>
            <person name="Harrison R.J."/>
        </authorList>
    </citation>
    <scope>NUCLEOTIDE SEQUENCE [LARGE SCALE GENOMIC DNA]</scope>
    <source>
        <strain evidence="10 11">12008</strain>
    </source>
</reference>
<dbReference type="Pfam" id="PF00083">
    <property type="entry name" value="Sugar_tr"/>
    <property type="match status" value="1"/>
</dbReference>
<feature type="transmembrane region" description="Helical" evidence="8">
    <location>
        <begin position="338"/>
        <end position="359"/>
    </location>
</feature>
<accession>A0AA44WER0</accession>
<evidence type="ECO:0000256" key="6">
    <source>
        <dbReference type="ARBA" id="ARBA00023136"/>
    </source>
</evidence>
<organism evidence="10 11">
    <name type="scientific">Verticillium dahliae</name>
    <name type="common">Verticillium wilt</name>
    <dbReference type="NCBI Taxonomy" id="27337"/>
    <lineage>
        <taxon>Eukaryota</taxon>
        <taxon>Fungi</taxon>
        <taxon>Dikarya</taxon>
        <taxon>Ascomycota</taxon>
        <taxon>Pezizomycotina</taxon>
        <taxon>Sordariomycetes</taxon>
        <taxon>Hypocreomycetidae</taxon>
        <taxon>Glomerellales</taxon>
        <taxon>Plectosphaerellaceae</taxon>
        <taxon>Verticillium</taxon>
    </lineage>
</organism>
<evidence type="ECO:0000313" key="11">
    <source>
        <dbReference type="Proteomes" id="UP000236305"/>
    </source>
</evidence>
<feature type="transmembrane region" description="Helical" evidence="8">
    <location>
        <begin position="437"/>
        <end position="457"/>
    </location>
</feature>
<dbReference type="PANTHER" id="PTHR48022:SF79">
    <property type="entry name" value="LACTOSE PERMEASE, PUTATIVE (AFU_ORTHOLOGUE AFUA_6G01860)-RELATED"/>
    <property type="match status" value="1"/>
</dbReference>
<dbReference type="InterPro" id="IPR036259">
    <property type="entry name" value="MFS_trans_sf"/>
</dbReference>
<feature type="transmembrane region" description="Helical" evidence="8">
    <location>
        <begin position="248"/>
        <end position="266"/>
    </location>
</feature>
<dbReference type="GO" id="GO:0016020">
    <property type="term" value="C:membrane"/>
    <property type="evidence" value="ECO:0007669"/>
    <property type="project" value="UniProtKB-SubCell"/>
</dbReference>
<evidence type="ECO:0000256" key="3">
    <source>
        <dbReference type="ARBA" id="ARBA00022448"/>
    </source>
</evidence>
<dbReference type="PROSITE" id="PS50850">
    <property type="entry name" value="MFS"/>
    <property type="match status" value="1"/>
</dbReference>
<feature type="transmembrane region" description="Helical" evidence="8">
    <location>
        <begin position="404"/>
        <end position="425"/>
    </location>
</feature>
<dbReference type="AlphaFoldDB" id="A0AA44WER0"/>
<proteinExistence type="inferred from homology"/>
<feature type="transmembrane region" description="Helical" evidence="8">
    <location>
        <begin position="60"/>
        <end position="78"/>
    </location>
</feature>
<dbReference type="InterPro" id="IPR005828">
    <property type="entry name" value="MFS_sugar_transport-like"/>
</dbReference>
<feature type="transmembrane region" description="Helical" evidence="8">
    <location>
        <begin position="123"/>
        <end position="146"/>
    </location>
</feature>
<feature type="transmembrane region" description="Helical" evidence="8">
    <location>
        <begin position="213"/>
        <end position="236"/>
    </location>
</feature>
<feature type="transmembrane region" description="Helical" evidence="8">
    <location>
        <begin position="478"/>
        <end position="495"/>
    </location>
</feature>
<dbReference type="InterPro" id="IPR003663">
    <property type="entry name" value="Sugar/inositol_transpt"/>
</dbReference>
<feature type="transmembrane region" description="Helical" evidence="8">
    <location>
        <begin position="379"/>
        <end position="397"/>
    </location>
</feature>
<keyword evidence="6 8" id="KW-0472">Membrane</keyword>
<evidence type="ECO:0000256" key="8">
    <source>
        <dbReference type="SAM" id="Phobius"/>
    </source>
</evidence>
<dbReference type="InterPro" id="IPR020846">
    <property type="entry name" value="MFS_dom"/>
</dbReference>
<dbReference type="PANTHER" id="PTHR48022">
    <property type="entry name" value="PLASTIDIC GLUCOSE TRANSPORTER 4"/>
    <property type="match status" value="1"/>
</dbReference>
<keyword evidence="4 8" id="KW-0812">Transmembrane</keyword>
<dbReference type="GO" id="GO:0005351">
    <property type="term" value="F:carbohydrate:proton symporter activity"/>
    <property type="evidence" value="ECO:0007669"/>
    <property type="project" value="TreeGrafter"/>
</dbReference>
<evidence type="ECO:0000256" key="4">
    <source>
        <dbReference type="ARBA" id="ARBA00022692"/>
    </source>
</evidence>
<evidence type="ECO:0000313" key="10">
    <source>
        <dbReference type="EMBL" id="PNH27780.1"/>
    </source>
</evidence>
<name>A0AA44WER0_VERDA</name>
<gene>
    <name evidence="10" type="ORF">BJF96_g8939</name>
</gene>
<evidence type="ECO:0000256" key="7">
    <source>
        <dbReference type="RuleBase" id="RU003346"/>
    </source>
</evidence>
<keyword evidence="5 8" id="KW-1133">Transmembrane helix</keyword>
<protein>
    <recommendedName>
        <fullName evidence="9">Major facilitator superfamily (MFS) profile domain-containing protein</fullName>
    </recommendedName>
</protein>
<comment type="similarity">
    <text evidence="2 7">Belongs to the major facilitator superfamily. Sugar transporter (TC 2.A.1.1) family.</text>
</comment>
<evidence type="ECO:0000259" key="9">
    <source>
        <dbReference type="PROSITE" id="PS50850"/>
    </source>
</evidence>
<dbReference type="EMBL" id="MPSH01000041">
    <property type="protein sequence ID" value="PNH27780.1"/>
    <property type="molecule type" value="Genomic_DNA"/>
</dbReference>
<dbReference type="InterPro" id="IPR005829">
    <property type="entry name" value="Sugar_transporter_CS"/>
</dbReference>
<dbReference type="FunFam" id="1.20.1250.20:FF:000134">
    <property type="entry name" value="MFS sugar transporter protein"/>
    <property type="match status" value="1"/>
</dbReference>
<sequence>MKAENHSQLDHIEATSSAVDDLQKPDLTLRHGVQEKNVESLALADAVAKDNPDYRSRSQVKLYCMMALCVLNGVMNGYDGSVMSAINAMEPFQDRFKIGKTGTLNGATFSTLPSPTHAHAASGLIRCIGIYTVGSIIGSLGCGYIMDRWGRRAGMFIGAANIILGSVLQATSSHLAQFIVGRFIVGFGNPMCATTAAVYLVELSYPTWRGLAGGLYNVLGWNIGANIASWSCYATNYLENDWCWRIPYIIQLTFPTVVFSLVWFLLPESPRWLWSVGQTERAKGILIQYHGNMNPDSALVKLEVEEMQDALEHEQEIANKNWNYKVLVNTRANRHRMWLLMLVAVFANFIGGSVISYYLPVMVEGIGITDSRRQLLLNGINTILSFIAGLFGSFCVDKFGRRPLFLWGTFLTGLVYIPINVLAARAEGYEEGQIPRAQSYAFIAMVFTYGIFWGFCWTPLQALYPAEILNNEIRAKGMGVKGFLTGVSSFINTFGTSVSLKEIGWKTYTIFLVLHFIHNGFMWLSCVETKGRTLEELDEIFNDPHPVKRSKQKTAIIANQGVGIRIKDDA</sequence>
<dbReference type="NCBIfam" id="TIGR00879">
    <property type="entry name" value="SP"/>
    <property type="match status" value="1"/>
</dbReference>
<comment type="caution">
    <text evidence="10">The sequence shown here is derived from an EMBL/GenBank/DDBJ whole genome shotgun (WGS) entry which is preliminary data.</text>
</comment>
<dbReference type="PROSITE" id="PS00216">
    <property type="entry name" value="SUGAR_TRANSPORT_1"/>
    <property type="match status" value="1"/>
</dbReference>
<feature type="transmembrane region" description="Helical" evidence="8">
    <location>
        <begin position="178"/>
        <end position="201"/>
    </location>
</feature>
<feature type="domain" description="Major facilitator superfamily (MFS) profile" evidence="9">
    <location>
        <begin position="65"/>
        <end position="530"/>
    </location>
</feature>
<feature type="transmembrane region" description="Helical" evidence="8">
    <location>
        <begin position="507"/>
        <end position="527"/>
    </location>
</feature>
<keyword evidence="3 7" id="KW-0813">Transport</keyword>
<evidence type="ECO:0000256" key="1">
    <source>
        <dbReference type="ARBA" id="ARBA00004141"/>
    </source>
</evidence>
<evidence type="ECO:0000256" key="5">
    <source>
        <dbReference type="ARBA" id="ARBA00022989"/>
    </source>
</evidence>
<dbReference type="Proteomes" id="UP000236305">
    <property type="component" value="Unassembled WGS sequence"/>
</dbReference>
<dbReference type="Gene3D" id="1.20.1250.20">
    <property type="entry name" value="MFS general substrate transporter like domains"/>
    <property type="match status" value="1"/>
</dbReference>
<dbReference type="SUPFAM" id="SSF103473">
    <property type="entry name" value="MFS general substrate transporter"/>
    <property type="match status" value="1"/>
</dbReference>
<dbReference type="InterPro" id="IPR050360">
    <property type="entry name" value="MFS_Sugar_Transporters"/>
</dbReference>
<comment type="subcellular location">
    <subcellularLocation>
        <location evidence="1">Membrane</location>
        <topology evidence="1">Multi-pass membrane protein</topology>
    </subcellularLocation>
</comment>
<evidence type="ECO:0000256" key="2">
    <source>
        <dbReference type="ARBA" id="ARBA00010992"/>
    </source>
</evidence>
<feature type="transmembrane region" description="Helical" evidence="8">
    <location>
        <begin position="153"/>
        <end position="172"/>
    </location>
</feature>